<keyword evidence="21" id="KW-1185">Reference proteome</keyword>
<dbReference type="GO" id="GO:0030127">
    <property type="term" value="C:COPII vesicle coat"/>
    <property type="evidence" value="ECO:0007669"/>
    <property type="project" value="InterPro"/>
</dbReference>
<evidence type="ECO:0000256" key="12">
    <source>
        <dbReference type="ARBA" id="ARBA00023329"/>
    </source>
</evidence>
<dbReference type="GO" id="GO:0090110">
    <property type="term" value="P:COPII-coated vesicle cargo loading"/>
    <property type="evidence" value="ECO:0007669"/>
    <property type="project" value="TreeGrafter"/>
</dbReference>
<dbReference type="InterPro" id="IPR012990">
    <property type="entry name" value="Beta-sandwich_Sec23_24"/>
</dbReference>
<evidence type="ECO:0000256" key="13">
    <source>
        <dbReference type="ARBA" id="ARBA00025471"/>
    </source>
</evidence>
<organism evidence="20 21">
    <name type="scientific">Rhodosorus marinus</name>
    <dbReference type="NCBI Taxonomy" id="101924"/>
    <lineage>
        <taxon>Eukaryota</taxon>
        <taxon>Rhodophyta</taxon>
        <taxon>Stylonematophyceae</taxon>
        <taxon>Stylonematales</taxon>
        <taxon>Stylonemataceae</taxon>
        <taxon>Rhodosorus</taxon>
    </lineage>
</organism>
<keyword evidence="4 14" id="KW-0813">Transport</keyword>
<dbReference type="Gene3D" id="1.20.120.730">
    <property type="entry name" value="Sec23/Sec24 helical domain"/>
    <property type="match status" value="1"/>
</dbReference>
<keyword evidence="10" id="KW-0333">Golgi apparatus</keyword>
<keyword evidence="9 14" id="KW-0653">Protein transport</keyword>
<evidence type="ECO:0000256" key="9">
    <source>
        <dbReference type="ARBA" id="ARBA00022927"/>
    </source>
</evidence>
<evidence type="ECO:0000256" key="6">
    <source>
        <dbReference type="ARBA" id="ARBA00022824"/>
    </source>
</evidence>
<keyword evidence="5 14" id="KW-0479">Metal-binding</keyword>
<dbReference type="GO" id="GO:0005096">
    <property type="term" value="F:GTPase activator activity"/>
    <property type="evidence" value="ECO:0007669"/>
    <property type="project" value="TreeGrafter"/>
</dbReference>
<dbReference type="CDD" id="cd11287">
    <property type="entry name" value="Sec23_C"/>
    <property type="match status" value="1"/>
</dbReference>
<evidence type="ECO:0000256" key="11">
    <source>
        <dbReference type="ARBA" id="ARBA00023136"/>
    </source>
</evidence>
<dbReference type="SUPFAM" id="SSF53300">
    <property type="entry name" value="vWA-like"/>
    <property type="match status" value="1"/>
</dbReference>
<dbReference type="InterPro" id="IPR037550">
    <property type="entry name" value="Sec23_C"/>
</dbReference>
<dbReference type="FunFam" id="3.40.20.10:FF:000041">
    <property type="entry name" value="Protein transport protein SEC23"/>
    <property type="match status" value="1"/>
</dbReference>
<dbReference type="Pfam" id="PF00626">
    <property type="entry name" value="Gelsolin"/>
    <property type="match status" value="1"/>
</dbReference>
<dbReference type="PANTHER" id="PTHR11141:SF0">
    <property type="entry name" value="PROTEIN TRANSPORT PROTEIN SEC23"/>
    <property type="match status" value="1"/>
</dbReference>
<dbReference type="SUPFAM" id="SSF82754">
    <property type="entry name" value="C-terminal, gelsolin-like domain of Sec23/24"/>
    <property type="match status" value="1"/>
</dbReference>
<feature type="domain" description="Zinc finger Sec23/Sec24-type" evidence="16">
    <location>
        <begin position="54"/>
        <end position="92"/>
    </location>
</feature>
<dbReference type="InterPro" id="IPR036465">
    <property type="entry name" value="vWFA_dom_sf"/>
</dbReference>
<dbReference type="Gene3D" id="3.40.50.410">
    <property type="entry name" value="von Willebrand factor, type A domain"/>
    <property type="match status" value="1"/>
</dbReference>
<dbReference type="SUPFAM" id="SSF81811">
    <property type="entry name" value="Helical domain of Sec23/24"/>
    <property type="match status" value="1"/>
</dbReference>
<dbReference type="Gene3D" id="2.30.30.380">
    <property type="entry name" value="Zn-finger domain of Sec23/24"/>
    <property type="match status" value="1"/>
</dbReference>
<dbReference type="InterPro" id="IPR037364">
    <property type="entry name" value="Sec23"/>
</dbReference>
<feature type="domain" description="Sec23/Sec24 helical" evidence="18">
    <location>
        <begin position="509"/>
        <end position="606"/>
    </location>
</feature>
<dbReference type="InterPro" id="IPR036175">
    <property type="entry name" value="Sec23/24_helical_dom_sf"/>
</dbReference>
<keyword evidence="11 14" id="KW-0472">Membrane</keyword>
<dbReference type="Pfam" id="PF04815">
    <property type="entry name" value="Sec23_helical"/>
    <property type="match status" value="1"/>
</dbReference>
<evidence type="ECO:0000259" key="19">
    <source>
        <dbReference type="Pfam" id="PF08033"/>
    </source>
</evidence>
<feature type="domain" description="Sec23/Sec24 beta-sandwich" evidence="19">
    <location>
        <begin position="392"/>
        <end position="492"/>
    </location>
</feature>
<feature type="domain" description="Sec23/Sec24 trunk" evidence="17">
    <location>
        <begin position="119"/>
        <end position="378"/>
    </location>
</feature>
<dbReference type="GO" id="GO:0070971">
    <property type="term" value="C:endoplasmic reticulum exit site"/>
    <property type="evidence" value="ECO:0007669"/>
    <property type="project" value="TreeGrafter"/>
</dbReference>
<dbReference type="GO" id="GO:0006886">
    <property type="term" value="P:intracellular protein transport"/>
    <property type="evidence" value="ECO:0007669"/>
    <property type="project" value="InterPro"/>
</dbReference>
<evidence type="ECO:0000256" key="1">
    <source>
        <dbReference type="ARBA" id="ARBA00004255"/>
    </source>
</evidence>
<reference evidence="20 21" key="1">
    <citation type="journal article" date="2023" name="Nat. Commun.">
        <title>Origin of minicircular mitochondrial genomes in red algae.</title>
        <authorList>
            <person name="Lee Y."/>
            <person name="Cho C.H."/>
            <person name="Lee Y.M."/>
            <person name="Park S.I."/>
            <person name="Yang J.H."/>
            <person name="West J.A."/>
            <person name="Bhattacharya D."/>
            <person name="Yoon H.S."/>
        </authorList>
    </citation>
    <scope>NUCLEOTIDE SEQUENCE [LARGE SCALE GENOMIC DNA]</scope>
    <source>
        <strain evidence="20 21">CCMP1338</strain>
        <tissue evidence="20">Whole cell</tissue>
    </source>
</reference>
<dbReference type="Pfam" id="PF04810">
    <property type="entry name" value="zf-Sec23_Sec24"/>
    <property type="match status" value="1"/>
</dbReference>
<evidence type="ECO:0000313" key="20">
    <source>
        <dbReference type="EMBL" id="KAJ8905886.1"/>
    </source>
</evidence>
<dbReference type="PANTHER" id="PTHR11141">
    <property type="entry name" value="PROTEIN TRANSPORT PROTEIN SEC23"/>
    <property type="match status" value="1"/>
</dbReference>
<name>A0AAV8UTK2_9RHOD</name>
<dbReference type="GO" id="GO:0000139">
    <property type="term" value="C:Golgi membrane"/>
    <property type="evidence" value="ECO:0007669"/>
    <property type="project" value="UniProtKB-SubCell"/>
</dbReference>
<dbReference type="InterPro" id="IPR006900">
    <property type="entry name" value="Sec23/24_helical_dom"/>
</dbReference>
<dbReference type="SUPFAM" id="SSF81995">
    <property type="entry name" value="beta-sandwich domain of Sec23/24"/>
    <property type="match status" value="1"/>
</dbReference>
<evidence type="ECO:0000259" key="15">
    <source>
        <dbReference type="Pfam" id="PF00626"/>
    </source>
</evidence>
<evidence type="ECO:0000256" key="5">
    <source>
        <dbReference type="ARBA" id="ARBA00022723"/>
    </source>
</evidence>
<dbReference type="Proteomes" id="UP001157974">
    <property type="component" value="Unassembled WGS sequence"/>
</dbReference>
<keyword evidence="6 14" id="KW-0256">Endoplasmic reticulum</keyword>
<evidence type="ECO:0000256" key="8">
    <source>
        <dbReference type="ARBA" id="ARBA00022892"/>
    </source>
</evidence>
<evidence type="ECO:0000313" key="21">
    <source>
        <dbReference type="Proteomes" id="UP001157974"/>
    </source>
</evidence>
<dbReference type="Gene3D" id="3.40.20.10">
    <property type="entry name" value="Severin"/>
    <property type="match status" value="1"/>
</dbReference>
<protein>
    <recommendedName>
        <fullName evidence="3 14">Protein transport protein SEC23</fullName>
    </recommendedName>
</protein>
<dbReference type="GO" id="GO:0008270">
    <property type="term" value="F:zinc ion binding"/>
    <property type="evidence" value="ECO:0007669"/>
    <property type="project" value="InterPro"/>
</dbReference>
<sequence>MNFSELEERDGLRWSALIWPWSRLEATRSVIPFAAMYTPLKNLQNMPPLLRYEPVNCKTCTTLLNPYCRIDPNQKIWMCPFCSGRNPIPPQYSEIAQNNLPAEQIFTTVEYMLPRPMAPPPAFVFVLDTCVSDAELRVAKESLMKAISLVPPETIVALVSFGKNVNVHVLGFTDSVKSYVLRGDKDYTSQNIKDLLNLGIIGSQAVQGGQSVAVQGATRFLQPISECEFMFTSVLEDLDKDPWPVKQNQRPKRCNYTALSVAVALLESSYQGYGARVVALLGGPPTQDPGKVVKLELGDTLRSHADIERDYAPFYRKAVKAFDTIATRAVNAGHTIDVFSCSLDQVGLYEMRSCVDRTGGYFVTSEAFSHPMFKKSFEMFFKSNAEGKLNMGFQGSMEIHCSREIKIAGVIGPVASMNKSGNNVSQEVEYGIGGTNTWRLCSLDPSTTLSAYFEVVNQHSSAFREGQYRYVQFVTKYQHADGTYRCRVSTNAGLWTEGSNINQVRSSIDQEAAAVLVARLSVWKTENEEAFDILRWLDRKLIHMCSRFATFGETKEAFSLPVNLSLYPQFMFNLRRSQFLQVFNYSPDETAYYRSYLNRENTENALLMIQPTLISYNMSSPPAPALLDVSSIKPDSILLLDTFFYVIVFCGERIAQWRKAGYHEDPQYAALKALLEAPKDDAASIIEERFPYSRYIEADEKGSQARFLLAKLNPSISYNNEEQVGQQSLIYTDDASLQVFMDALKEQAQQSVQNS</sequence>
<comment type="caution">
    <text evidence="20">The sequence shown here is derived from an EMBL/GenBank/DDBJ whole genome shotgun (WGS) entry which is preliminary data.</text>
</comment>
<proteinExistence type="inferred from homology"/>
<dbReference type="InterPro" id="IPR036174">
    <property type="entry name" value="Znf_Sec23_Sec24_sf"/>
</dbReference>
<evidence type="ECO:0000256" key="2">
    <source>
        <dbReference type="ARBA" id="ARBA00009210"/>
    </source>
</evidence>
<dbReference type="AlphaFoldDB" id="A0AAV8UTK2"/>
<keyword evidence="8 14" id="KW-0931">ER-Golgi transport</keyword>
<dbReference type="Pfam" id="PF04811">
    <property type="entry name" value="Sec23_trunk"/>
    <property type="match status" value="1"/>
</dbReference>
<dbReference type="InterPro" id="IPR036180">
    <property type="entry name" value="Gelsolin-like_dom_sf"/>
</dbReference>
<feature type="domain" description="Gelsolin-like" evidence="15">
    <location>
        <begin position="621"/>
        <end position="708"/>
    </location>
</feature>
<evidence type="ECO:0000256" key="14">
    <source>
        <dbReference type="RuleBase" id="RU365030"/>
    </source>
</evidence>
<dbReference type="Gene3D" id="2.60.40.1670">
    <property type="entry name" value="beta-sandwich domain of Sec23/24"/>
    <property type="match status" value="1"/>
</dbReference>
<dbReference type="InterPro" id="IPR006895">
    <property type="entry name" value="Znf_Sec23_Sec24"/>
</dbReference>
<keyword evidence="7 14" id="KW-0862">Zinc</keyword>
<dbReference type="FunFam" id="3.40.50.410:FF:000043">
    <property type="entry name" value="Protein transport protein SEC23"/>
    <property type="match status" value="1"/>
</dbReference>
<dbReference type="GO" id="GO:0005789">
    <property type="term" value="C:endoplasmic reticulum membrane"/>
    <property type="evidence" value="ECO:0007669"/>
    <property type="project" value="UniProtKB-SubCell"/>
</dbReference>
<dbReference type="EMBL" id="JAMWBK010000004">
    <property type="protein sequence ID" value="KAJ8905886.1"/>
    <property type="molecule type" value="Genomic_DNA"/>
</dbReference>
<keyword evidence="14" id="KW-0963">Cytoplasm</keyword>
<evidence type="ECO:0000256" key="4">
    <source>
        <dbReference type="ARBA" id="ARBA00022448"/>
    </source>
</evidence>
<accession>A0AAV8UTK2</accession>
<dbReference type="Pfam" id="PF08033">
    <property type="entry name" value="Sec23_BS"/>
    <property type="match status" value="1"/>
</dbReference>
<evidence type="ECO:0000259" key="16">
    <source>
        <dbReference type="Pfam" id="PF04810"/>
    </source>
</evidence>
<dbReference type="InterPro" id="IPR007123">
    <property type="entry name" value="Gelsolin-like_dom"/>
</dbReference>
<dbReference type="InterPro" id="IPR006896">
    <property type="entry name" value="Sec23/24_trunk_dom"/>
</dbReference>
<evidence type="ECO:0000259" key="18">
    <source>
        <dbReference type="Pfam" id="PF04815"/>
    </source>
</evidence>
<gene>
    <name evidence="20" type="ORF">NDN08_002389</name>
</gene>
<dbReference type="FunFam" id="2.30.30.380:FF:000001">
    <property type="entry name" value="Protein transport protein SEC23"/>
    <property type="match status" value="1"/>
</dbReference>
<dbReference type="InterPro" id="IPR029006">
    <property type="entry name" value="ADF-H/Gelsolin-like_dom_sf"/>
</dbReference>
<evidence type="ECO:0000256" key="10">
    <source>
        <dbReference type="ARBA" id="ARBA00023034"/>
    </source>
</evidence>
<comment type="function">
    <text evidence="13 14">Component of the coat protein complex II (COPII) which promotes the formation of transport vesicles from the endoplasmic reticulum (ER). The coat has two main functions, the physical deformation of the endoplasmic reticulum membrane into vesicles and the selection of cargo molecules.</text>
</comment>
<evidence type="ECO:0000256" key="7">
    <source>
        <dbReference type="ARBA" id="ARBA00022833"/>
    </source>
</evidence>
<evidence type="ECO:0000256" key="3">
    <source>
        <dbReference type="ARBA" id="ARBA00021212"/>
    </source>
</evidence>
<dbReference type="SUPFAM" id="SSF82919">
    <property type="entry name" value="Zn-finger domain of Sec23/24"/>
    <property type="match status" value="1"/>
</dbReference>
<keyword evidence="12 14" id="KW-0968">Cytoplasmic vesicle</keyword>
<comment type="subcellular location">
    <subcellularLocation>
        <location evidence="14">Cytoplasmic vesicle</location>
        <location evidence="14">COPII-coated vesicle membrane</location>
        <topology evidence="14">Peripheral membrane protein</topology>
        <orientation evidence="14">Cytoplasmic side</orientation>
    </subcellularLocation>
    <subcellularLocation>
        <location evidence="14">Endoplasmic reticulum membrane</location>
        <topology evidence="14">Peripheral membrane protein</topology>
        <orientation evidence="14">Cytoplasmic side</orientation>
    </subcellularLocation>
    <subcellularLocation>
        <location evidence="1">Golgi apparatus membrane</location>
        <topology evidence="1">Peripheral membrane protein</topology>
        <orientation evidence="1">Cytoplasmic side</orientation>
    </subcellularLocation>
</comment>
<evidence type="ECO:0000259" key="17">
    <source>
        <dbReference type="Pfam" id="PF04811"/>
    </source>
</evidence>
<comment type="similarity">
    <text evidence="2 14">Belongs to the SEC23/SEC24 family. SEC23 subfamily.</text>
</comment>